<evidence type="ECO:0000313" key="3">
    <source>
        <dbReference type="Proteomes" id="UP001396334"/>
    </source>
</evidence>
<evidence type="ECO:0000256" key="1">
    <source>
        <dbReference type="SAM" id="MobiDB-lite"/>
    </source>
</evidence>
<keyword evidence="3" id="KW-1185">Reference proteome</keyword>
<feature type="region of interest" description="Disordered" evidence="1">
    <location>
        <begin position="33"/>
        <end position="74"/>
    </location>
</feature>
<feature type="compositionally biased region" description="Polar residues" evidence="1">
    <location>
        <begin position="33"/>
        <end position="47"/>
    </location>
</feature>
<comment type="caution">
    <text evidence="2">The sequence shown here is derived from an EMBL/GenBank/DDBJ whole genome shotgun (WGS) entry which is preliminary data.</text>
</comment>
<gene>
    <name evidence="2" type="ORF">V6N11_033390</name>
</gene>
<dbReference type="Proteomes" id="UP001396334">
    <property type="component" value="Unassembled WGS sequence"/>
</dbReference>
<evidence type="ECO:0000313" key="2">
    <source>
        <dbReference type="EMBL" id="KAK8993289.1"/>
    </source>
</evidence>
<reference evidence="2 3" key="1">
    <citation type="journal article" date="2024" name="G3 (Bethesda)">
        <title>Genome assembly of Hibiscus sabdariffa L. provides insights into metabolisms of medicinal natural products.</title>
        <authorList>
            <person name="Kim T."/>
        </authorList>
    </citation>
    <scope>NUCLEOTIDE SEQUENCE [LARGE SCALE GENOMIC DNA]</scope>
    <source>
        <strain evidence="2">TK-2024</strain>
        <tissue evidence="2">Old leaves</tissue>
    </source>
</reference>
<organism evidence="2 3">
    <name type="scientific">Hibiscus sabdariffa</name>
    <name type="common">roselle</name>
    <dbReference type="NCBI Taxonomy" id="183260"/>
    <lineage>
        <taxon>Eukaryota</taxon>
        <taxon>Viridiplantae</taxon>
        <taxon>Streptophyta</taxon>
        <taxon>Embryophyta</taxon>
        <taxon>Tracheophyta</taxon>
        <taxon>Spermatophyta</taxon>
        <taxon>Magnoliopsida</taxon>
        <taxon>eudicotyledons</taxon>
        <taxon>Gunneridae</taxon>
        <taxon>Pentapetalae</taxon>
        <taxon>rosids</taxon>
        <taxon>malvids</taxon>
        <taxon>Malvales</taxon>
        <taxon>Malvaceae</taxon>
        <taxon>Malvoideae</taxon>
        <taxon>Hibiscus</taxon>
    </lineage>
</organism>
<name>A0ABR2PYC2_9ROSI</name>
<sequence>MATASPKHPLAINVRKSLQVTLSNLPMTYWNNRRASSSRTHMPTRDNSSLDKNHHSSVVLPENSDPNIPPFNQDLALQSEPLDTTLSGRPLDHQFQFVPLSPNESSKVMKIMHCKATRCSDLLTLNTEHASPMLE</sequence>
<accession>A0ABR2PYC2</accession>
<dbReference type="EMBL" id="JBBPBN010000049">
    <property type="protein sequence ID" value="KAK8993289.1"/>
    <property type="molecule type" value="Genomic_DNA"/>
</dbReference>
<proteinExistence type="predicted"/>
<protein>
    <submittedName>
        <fullName evidence="2">Uncharacterized protein</fullName>
    </submittedName>
</protein>